<proteinExistence type="predicted"/>
<name>A0A0F9KA14_9ZZZZ</name>
<dbReference type="AlphaFoldDB" id="A0A0F9KA14"/>
<comment type="caution">
    <text evidence="1">The sequence shown here is derived from an EMBL/GenBank/DDBJ whole genome shotgun (WGS) entry which is preliminary data.</text>
</comment>
<gene>
    <name evidence="1" type="ORF">LCGC14_1356720</name>
</gene>
<accession>A0A0F9KA14</accession>
<reference evidence="1" key="1">
    <citation type="journal article" date="2015" name="Nature">
        <title>Complex archaea that bridge the gap between prokaryotes and eukaryotes.</title>
        <authorList>
            <person name="Spang A."/>
            <person name="Saw J.H."/>
            <person name="Jorgensen S.L."/>
            <person name="Zaremba-Niedzwiedzka K."/>
            <person name="Martijn J."/>
            <person name="Lind A.E."/>
            <person name="van Eijk R."/>
            <person name="Schleper C."/>
            <person name="Guy L."/>
            <person name="Ettema T.J."/>
        </authorList>
    </citation>
    <scope>NUCLEOTIDE SEQUENCE</scope>
</reference>
<sequence>MNELERRVQRARSLAIHHQMKDAQAKRYRNRFTLGDGDYREQYEDRQRAEATMRRALTGG</sequence>
<organism evidence="1">
    <name type="scientific">marine sediment metagenome</name>
    <dbReference type="NCBI Taxonomy" id="412755"/>
    <lineage>
        <taxon>unclassified sequences</taxon>
        <taxon>metagenomes</taxon>
        <taxon>ecological metagenomes</taxon>
    </lineage>
</organism>
<evidence type="ECO:0000313" key="1">
    <source>
        <dbReference type="EMBL" id="KKM78768.1"/>
    </source>
</evidence>
<dbReference type="EMBL" id="LAZR01008436">
    <property type="protein sequence ID" value="KKM78768.1"/>
    <property type="molecule type" value="Genomic_DNA"/>
</dbReference>
<protein>
    <submittedName>
        <fullName evidence="1">Uncharacterized protein</fullName>
    </submittedName>
</protein>